<proteinExistence type="predicted"/>
<name>A0A2H0YSR0_9BACT</name>
<evidence type="ECO:0000313" key="3">
    <source>
        <dbReference type="EMBL" id="PIS40793.1"/>
    </source>
</evidence>
<dbReference type="AlphaFoldDB" id="A0A2H0YSR0"/>
<keyword evidence="1" id="KW-0472">Membrane</keyword>
<sequence length="120" mass="12564">MKITRKHLIATAASLGVMALPLTAMAVSFDTDFAGSLGFTSTDLKQTVLNIITFVLGLLGLIAVVMILYGGFIWLTAGGNEDKVGSAKKIISAAIVGLIVVLLAWAIVNFVIKSTVQVIT</sequence>
<reference evidence="4" key="1">
    <citation type="submission" date="2017-09" db="EMBL/GenBank/DDBJ databases">
        <title>Depth-based differentiation of microbial function through sediment-hosted aquifers and enrichment of novel symbionts in the deep terrestrial subsurface.</title>
        <authorList>
            <person name="Probst A.J."/>
            <person name="Ladd B."/>
            <person name="Jarett J.K."/>
            <person name="Geller-Mcgrath D.E."/>
            <person name="Sieber C.M.K."/>
            <person name="Emerson J.B."/>
            <person name="Anantharaman K."/>
            <person name="Thomas B.C."/>
            <person name="Malmstrom R."/>
            <person name="Stieglmeier M."/>
            <person name="Klingl A."/>
            <person name="Woyke T."/>
            <person name="Ryan C.M."/>
            <person name="Banfield J.F."/>
        </authorList>
    </citation>
    <scope>NUCLEOTIDE SEQUENCE [LARGE SCALE GENOMIC DNA]</scope>
</reference>
<evidence type="ECO:0000256" key="2">
    <source>
        <dbReference type="SAM" id="SignalP"/>
    </source>
</evidence>
<dbReference type="Pfam" id="PF18895">
    <property type="entry name" value="T4SS_pilin"/>
    <property type="match status" value="1"/>
</dbReference>
<accession>A0A2H0YSR0</accession>
<feature type="transmembrane region" description="Helical" evidence="1">
    <location>
        <begin position="90"/>
        <end position="112"/>
    </location>
</feature>
<feature type="signal peptide" evidence="2">
    <location>
        <begin position="1"/>
        <end position="26"/>
    </location>
</feature>
<feature type="chain" id="PRO_5013661868" evidence="2">
    <location>
        <begin position="27"/>
        <end position="120"/>
    </location>
</feature>
<gene>
    <name evidence="3" type="ORF">COT26_01405</name>
</gene>
<dbReference type="EMBL" id="PEXW01000030">
    <property type="protein sequence ID" value="PIS40793.1"/>
    <property type="molecule type" value="Genomic_DNA"/>
</dbReference>
<keyword evidence="1" id="KW-1133">Transmembrane helix</keyword>
<feature type="transmembrane region" description="Helical" evidence="1">
    <location>
        <begin position="50"/>
        <end position="78"/>
    </location>
</feature>
<dbReference type="InterPro" id="IPR043993">
    <property type="entry name" value="T4SS_pilin"/>
</dbReference>
<protein>
    <submittedName>
        <fullName evidence="3">Uncharacterized protein</fullName>
    </submittedName>
</protein>
<evidence type="ECO:0000313" key="4">
    <source>
        <dbReference type="Proteomes" id="UP000236845"/>
    </source>
</evidence>
<organism evidence="3 4">
    <name type="scientific">Candidatus Kerfeldbacteria bacterium CG08_land_8_20_14_0_20_43_14</name>
    <dbReference type="NCBI Taxonomy" id="2014246"/>
    <lineage>
        <taxon>Bacteria</taxon>
        <taxon>Candidatus Kerfeldiibacteriota</taxon>
    </lineage>
</organism>
<keyword evidence="1" id="KW-0812">Transmembrane</keyword>
<keyword evidence="2" id="KW-0732">Signal</keyword>
<evidence type="ECO:0000256" key="1">
    <source>
        <dbReference type="SAM" id="Phobius"/>
    </source>
</evidence>
<comment type="caution">
    <text evidence="3">The sequence shown here is derived from an EMBL/GenBank/DDBJ whole genome shotgun (WGS) entry which is preliminary data.</text>
</comment>
<dbReference type="Proteomes" id="UP000236845">
    <property type="component" value="Unassembled WGS sequence"/>
</dbReference>